<dbReference type="Gene3D" id="1.10.167.10">
    <property type="entry name" value="Regulator of G-protein Signalling 4, domain 2"/>
    <property type="match status" value="1"/>
</dbReference>
<dbReference type="GeneID" id="11508334"/>
<dbReference type="InterPro" id="IPR035965">
    <property type="entry name" value="PAS-like_dom_sf"/>
</dbReference>
<dbReference type="RefSeq" id="XP_003660268.1">
    <property type="nucleotide sequence ID" value="XM_003660220.1"/>
</dbReference>
<keyword evidence="2" id="KW-0288">FMN</keyword>
<keyword evidence="8" id="KW-1185">Reference proteome</keyword>
<feature type="compositionally biased region" description="Polar residues" evidence="4">
    <location>
        <begin position="320"/>
        <end position="333"/>
    </location>
</feature>
<sequence length="663" mass="71394">MAFSDETTVRKLRTFAEMRNCGSDVDFLLKVDEYSRALRDLTSSMSYISANFTGLTATTPLELSSEVAGTLKADIKYCVRSALPALEKLYQEAKLAAEERLSHTLYPEFVKYQLARPLTTSLLANRSPTGEMETLYPGLGDAFCLTDPLRPNNPVIFASDGLLNMAGYHRRQLVGENCRLFQGIATDPEAAGRLGEAVESGRETTELVLNYRLDGTPYWNLLYICPLMRNGSVRYFFGAQVCVSENMGSDKKDILGVLNFGRPSDEPADPVTEWPTSISWPARRSSDAFEPNQEDDKQSDKPISRRQRFFRRFYRKTPRSRASSNSRHSTASDQAPPDNDSPQPASPSPRLYPSPASQRAESSHAHHYHQVAQPLDEHSSPYSRFLVMRYPQETGIRSTRRQHAWPDRNSARHQTDPAAAVPDHLPISFCSSHALSFLGIRPQLAARTTHEPTASLLDRDVFSVLSSHLRSPTARNRAFKANVLAQLARGESVTAELMVPAPVPLITTSAVEGSSFSSSASYSAGAGSAGEGIGAAAAAAAAAAAGGGGGGGGSKRGSKSGKGVKTTVAGNGASYSSANPAVPPPASPQHADGPSSSSESWPRLSGTLDRGAEFLNHVLFSGGGGKTTTVLRRVVSRWVPLKDEDGRIGWVVLVLVPADGGGL</sequence>
<evidence type="ECO:0000259" key="5">
    <source>
        <dbReference type="Pfam" id="PF00615"/>
    </source>
</evidence>
<dbReference type="Proteomes" id="UP000007322">
    <property type="component" value="Chromosome 1"/>
</dbReference>
<feature type="compositionally biased region" description="Basic residues" evidence="4">
    <location>
        <begin position="304"/>
        <end position="319"/>
    </location>
</feature>
<feature type="domain" description="RGS" evidence="5">
    <location>
        <begin position="4"/>
        <end position="111"/>
    </location>
</feature>
<evidence type="ECO:0000313" key="8">
    <source>
        <dbReference type="Proteomes" id="UP000007322"/>
    </source>
</evidence>
<protein>
    <submittedName>
        <fullName evidence="7">Uncharacterized protein</fullName>
    </submittedName>
</protein>
<evidence type="ECO:0000313" key="7">
    <source>
        <dbReference type="EMBL" id="AEO55023.1"/>
    </source>
</evidence>
<evidence type="ECO:0000256" key="2">
    <source>
        <dbReference type="ARBA" id="ARBA00022643"/>
    </source>
</evidence>
<name>G2Q1N2_THET4</name>
<proteinExistence type="predicted"/>
<reference evidence="7 8" key="1">
    <citation type="journal article" date="2011" name="Nat. Biotechnol.">
        <title>Comparative genomic analysis of the thermophilic biomass-degrading fungi Myceliophthora thermophila and Thielavia terrestris.</title>
        <authorList>
            <person name="Berka R.M."/>
            <person name="Grigoriev I.V."/>
            <person name="Otillar R."/>
            <person name="Salamov A."/>
            <person name="Grimwood J."/>
            <person name="Reid I."/>
            <person name="Ishmael N."/>
            <person name="John T."/>
            <person name="Darmond C."/>
            <person name="Moisan M.-C."/>
            <person name="Henrissat B."/>
            <person name="Coutinho P.M."/>
            <person name="Lombard V."/>
            <person name="Natvig D.O."/>
            <person name="Lindquist E."/>
            <person name="Schmutz J."/>
            <person name="Lucas S."/>
            <person name="Harris P."/>
            <person name="Powlowski J."/>
            <person name="Bellemare A."/>
            <person name="Taylor D."/>
            <person name="Butler G."/>
            <person name="de Vries R.P."/>
            <person name="Allijn I.E."/>
            <person name="van den Brink J."/>
            <person name="Ushinsky S."/>
            <person name="Storms R."/>
            <person name="Powell A.J."/>
            <person name="Paulsen I.T."/>
            <person name="Elbourne L.D.H."/>
            <person name="Baker S.E."/>
            <person name="Magnuson J."/>
            <person name="LaBoissiere S."/>
            <person name="Clutterbuck A.J."/>
            <person name="Martinez D."/>
            <person name="Wogulis M."/>
            <person name="de Leon A.L."/>
            <person name="Rey M.W."/>
            <person name="Tsang A."/>
        </authorList>
    </citation>
    <scope>NUCLEOTIDE SEQUENCE [LARGE SCALE GENOMIC DNA]</scope>
    <source>
        <strain evidence="8">ATCC 42464 / BCRC 31852 / DSM 1799</strain>
    </source>
</reference>
<evidence type="ECO:0000259" key="6">
    <source>
        <dbReference type="Pfam" id="PF13426"/>
    </source>
</evidence>
<dbReference type="EMBL" id="CP003002">
    <property type="protein sequence ID" value="AEO55023.1"/>
    <property type="molecule type" value="Genomic_DNA"/>
</dbReference>
<dbReference type="VEuPathDB" id="FungiDB:MYCTH_2298367"/>
<dbReference type="eggNOG" id="ENOG502QXB0">
    <property type="taxonomic scope" value="Eukaryota"/>
</dbReference>
<dbReference type="OMA" id="ARYMILE"/>
<keyword evidence="1" id="KW-0285">Flavoprotein</keyword>
<dbReference type="InParanoid" id="G2Q1N2"/>
<feature type="region of interest" description="Disordered" evidence="4">
    <location>
        <begin position="265"/>
        <end position="377"/>
    </location>
</feature>
<evidence type="ECO:0000256" key="1">
    <source>
        <dbReference type="ARBA" id="ARBA00022630"/>
    </source>
</evidence>
<keyword evidence="3" id="KW-0157">Chromophore</keyword>
<accession>G2Q1N2</accession>
<dbReference type="Pfam" id="PF13426">
    <property type="entry name" value="PAS_9"/>
    <property type="match status" value="1"/>
</dbReference>
<feature type="compositionally biased region" description="Gly residues" evidence="4">
    <location>
        <begin position="545"/>
        <end position="555"/>
    </location>
</feature>
<dbReference type="OrthoDB" id="447251at2759"/>
<dbReference type="GO" id="GO:0005634">
    <property type="term" value="C:nucleus"/>
    <property type="evidence" value="ECO:0007669"/>
    <property type="project" value="TreeGrafter"/>
</dbReference>
<evidence type="ECO:0000256" key="3">
    <source>
        <dbReference type="ARBA" id="ARBA00022991"/>
    </source>
</evidence>
<feature type="domain" description="PAS" evidence="6">
    <location>
        <begin position="141"/>
        <end position="237"/>
    </location>
</feature>
<dbReference type="AlphaFoldDB" id="G2Q1N2"/>
<dbReference type="Gene3D" id="3.30.450.20">
    <property type="entry name" value="PAS domain"/>
    <property type="match status" value="1"/>
</dbReference>
<feature type="compositionally biased region" description="Basic and acidic residues" evidence="4">
    <location>
        <begin position="294"/>
        <end position="303"/>
    </location>
</feature>
<organism evidence="7 8">
    <name type="scientific">Thermothelomyces thermophilus (strain ATCC 42464 / BCRC 31852 / DSM 1799)</name>
    <name type="common">Sporotrichum thermophile</name>
    <dbReference type="NCBI Taxonomy" id="573729"/>
    <lineage>
        <taxon>Eukaryota</taxon>
        <taxon>Fungi</taxon>
        <taxon>Dikarya</taxon>
        <taxon>Ascomycota</taxon>
        <taxon>Pezizomycotina</taxon>
        <taxon>Sordariomycetes</taxon>
        <taxon>Sordariomycetidae</taxon>
        <taxon>Sordariales</taxon>
        <taxon>Chaetomiaceae</taxon>
        <taxon>Thermothelomyces</taxon>
    </lineage>
</organism>
<dbReference type="HOGENOM" id="CLU_016398_0_0_1"/>
<dbReference type="InterPro" id="IPR044926">
    <property type="entry name" value="RGS_subdomain_2"/>
</dbReference>
<dbReference type="SUPFAM" id="SSF55785">
    <property type="entry name" value="PYP-like sensor domain (PAS domain)"/>
    <property type="match status" value="1"/>
</dbReference>
<evidence type="ECO:0000256" key="4">
    <source>
        <dbReference type="SAM" id="MobiDB-lite"/>
    </source>
</evidence>
<feature type="region of interest" description="Disordered" evidence="4">
    <location>
        <begin position="544"/>
        <end position="605"/>
    </location>
</feature>
<dbReference type="PANTHER" id="PTHR47429">
    <property type="entry name" value="PROTEIN TWIN LOV 1"/>
    <property type="match status" value="1"/>
</dbReference>
<dbReference type="PANTHER" id="PTHR47429:SF2">
    <property type="entry name" value="PROTEIN TWIN LOV 1"/>
    <property type="match status" value="1"/>
</dbReference>
<gene>
    <name evidence="7" type="ORF">MYCTH_2298367</name>
</gene>
<dbReference type="InterPro" id="IPR000014">
    <property type="entry name" value="PAS"/>
</dbReference>
<dbReference type="InterPro" id="IPR016137">
    <property type="entry name" value="RGS"/>
</dbReference>
<dbReference type="STRING" id="573729.G2Q1N2"/>
<dbReference type="Pfam" id="PF00615">
    <property type="entry name" value="RGS"/>
    <property type="match status" value="1"/>
</dbReference>
<dbReference type="KEGG" id="mtm:MYCTH_2298367"/>